<dbReference type="AlphaFoldDB" id="A0A0S7EKL3"/>
<reference evidence="1" key="1">
    <citation type="submission" date="2014-12" db="EMBL/GenBank/DDBJ databases">
        <title>Parallel Evolution in Life History Adaptation Evident in the Tissue-Specific Poeciliopsis prolifica transcriptome.</title>
        <authorList>
            <person name="Jue N.K."/>
            <person name="Foley R.J."/>
            <person name="Obergfell C."/>
            <person name="Reznick D.N."/>
            <person name="O'Neill R.J."/>
            <person name="O'Neill M.J."/>
        </authorList>
    </citation>
    <scope>NUCLEOTIDE SEQUENCE</scope>
</reference>
<gene>
    <name evidence="1" type="primary">PPUP75</name>
</gene>
<evidence type="ECO:0000313" key="1">
    <source>
        <dbReference type="EMBL" id="JAO04997.1"/>
    </source>
</evidence>
<protein>
    <submittedName>
        <fullName evidence="1">PPUP75</fullName>
    </submittedName>
</protein>
<dbReference type="EMBL" id="GBYX01476680">
    <property type="protein sequence ID" value="JAO04997.1"/>
    <property type="molecule type" value="Transcribed_RNA"/>
</dbReference>
<name>A0A0S7EKL3_9TELE</name>
<organism evidence="1">
    <name type="scientific">Poeciliopsis prolifica</name>
    <name type="common">blackstripe livebearer</name>
    <dbReference type="NCBI Taxonomy" id="188132"/>
    <lineage>
        <taxon>Eukaryota</taxon>
        <taxon>Metazoa</taxon>
        <taxon>Chordata</taxon>
        <taxon>Craniata</taxon>
        <taxon>Vertebrata</taxon>
        <taxon>Euteleostomi</taxon>
        <taxon>Actinopterygii</taxon>
        <taxon>Neopterygii</taxon>
        <taxon>Teleostei</taxon>
        <taxon>Neoteleostei</taxon>
        <taxon>Acanthomorphata</taxon>
        <taxon>Ovalentaria</taxon>
        <taxon>Atherinomorphae</taxon>
        <taxon>Cyprinodontiformes</taxon>
        <taxon>Poeciliidae</taxon>
        <taxon>Poeciliinae</taxon>
        <taxon>Poeciliopsis</taxon>
    </lineage>
</organism>
<proteinExistence type="predicted"/>
<sequence length="114" mass="12896">MIVVRIKLAMSQLESSTDGNLACDYPELQAVGGGVRWGRRDSYSVFTKKGFWIPQTCIQNYFALLSLDENSENCDMISQKRDSVKQFIHKVLHRLQKSLQTDSAGEKSKNKHGS</sequence>
<accession>A0A0S7EKL3</accession>